<dbReference type="HOGENOM" id="CLU_030571_6_1_1"/>
<dbReference type="EMBL" id="AACS02000004">
    <property type="protein sequence ID" value="EAU81726.2"/>
    <property type="molecule type" value="Genomic_DNA"/>
</dbReference>
<dbReference type="VEuPathDB" id="FungiDB:CC1G_12854"/>
<reference evidence="4 5" key="1">
    <citation type="journal article" date="2010" name="Proc. Natl. Acad. Sci. U.S.A.">
        <title>Insights into evolution of multicellular fungi from the assembled chromosomes of the mushroom Coprinopsis cinerea (Coprinus cinereus).</title>
        <authorList>
            <person name="Stajich J.E."/>
            <person name="Wilke S.K."/>
            <person name="Ahren D."/>
            <person name="Au C.H."/>
            <person name="Birren B.W."/>
            <person name="Borodovsky M."/>
            <person name="Burns C."/>
            <person name="Canback B."/>
            <person name="Casselton L.A."/>
            <person name="Cheng C.K."/>
            <person name="Deng J."/>
            <person name="Dietrich F.S."/>
            <person name="Fargo D.C."/>
            <person name="Farman M.L."/>
            <person name="Gathman A.C."/>
            <person name="Goldberg J."/>
            <person name="Guigo R."/>
            <person name="Hoegger P.J."/>
            <person name="Hooker J.B."/>
            <person name="Huggins A."/>
            <person name="James T.Y."/>
            <person name="Kamada T."/>
            <person name="Kilaru S."/>
            <person name="Kodira C."/>
            <person name="Kues U."/>
            <person name="Kupfer D."/>
            <person name="Kwan H.S."/>
            <person name="Lomsadze A."/>
            <person name="Li W."/>
            <person name="Lilly W.W."/>
            <person name="Ma L.J."/>
            <person name="Mackey A.J."/>
            <person name="Manning G."/>
            <person name="Martin F."/>
            <person name="Muraguchi H."/>
            <person name="Natvig D.O."/>
            <person name="Palmerini H."/>
            <person name="Ramesh M.A."/>
            <person name="Rehmeyer C.J."/>
            <person name="Roe B.A."/>
            <person name="Shenoy N."/>
            <person name="Stanke M."/>
            <person name="Ter-Hovhannisyan V."/>
            <person name="Tunlid A."/>
            <person name="Velagapudi R."/>
            <person name="Vision T.J."/>
            <person name="Zeng Q."/>
            <person name="Zolan M.E."/>
            <person name="Pukkila P.J."/>
        </authorList>
    </citation>
    <scope>NUCLEOTIDE SEQUENCE [LARGE SCALE GENOMIC DNA]</scope>
    <source>
        <strain evidence="5">Okayama-7 / 130 / ATCC MYA-4618 / FGSC 9003</strain>
    </source>
</reference>
<dbReference type="SMART" id="SM00849">
    <property type="entry name" value="Lactamase_B"/>
    <property type="match status" value="1"/>
</dbReference>
<dbReference type="InterPro" id="IPR001279">
    <property type="entry name" value="Metallo-B-lactamas"/>
</dbReference>
<dbReference type="InterPro" id="IPR044528">
    <property type="entry name" value="POD-like_MBL-fold"/>
</dbReference>
<name>A8PB30_COPC7</name>
<dbReference type="AlphaFoldDB" id="A8PB30"/>
<dbReference type="Gene3D" id="3.60.15.10">
    <property type="entry name" value="Ribonuclease Z/Hydroxyacylglutathione hydrolase-like"/>
    <property type="match status" value="1"/>
</dbReference>
<dbReference type="CDD" id="cd07724">
    <property type="entry name" value="POD-like_MBL-fold"/>
    <property type="match status" value="1"/>
</dbReference>
<dbReference type="OrthoDB" id="449487at2759"/>
<dbReference type="GO" id="GO:0070813">
    <property type="term" value="P:hydrogen sulfide metabolic process"/>
    <property type="evidence" value="ECO:0007669"/>
    <property type="project" value="TreeGrafter"/>
</dbReference>
<organism evidence="4 5">
    <name type="scientific">Coprinopsis cinerea (strain Okayama-7 / 130 / ATCC MYA-4618 / FGSC 9003)</name>
    <name type="common">Inky cap fungus</name>
    <name type="synonym">Hormographiella aspergillata</name>
    <dbReference type="NCBI Taxonomy" id="240176"/>
    <lineage>
        <taxon>Eukaryota</taxon>
        <taxon>Fungi</taxon>
        <taxon>Dikarya</taxon>
        <taxon>Basidiomycota</taxon>
        <taxon>Agaricomycotina</taxon>
        <taxon>Agaricomycetes</taxon>
        <taxon>Agaricomycetidae</taxon>
        <taxon>Agaricales</taxon>
        <taxon>Agaricineae</taxon>
        <taxon>Psathyrellaceae</taxon>
        <taxon>Coprinopsis</taxon>
    </lineage>
</organism>
<dbReference type="Proteomes" id="UP000001861">
    <property type="component" value="Unassembled WGS sequence"/>
</dbReference>
<feature type="region of interest" description="Disordered" evidence="2">
    <location>
        <begin position="25"/>
        <end position="44"/>
    </location>
</feature>
<dbReference type="eggNOG" id="KOG0814">
    <property type="taxonomic scope" value="Eukaryota"/>
</dbReference>
<dbReference type="Pfam" id="PF00753">
    <property type="entry name" value="Lactamase_B"/>
    <property type="match status" value="1"/>
</dbReference>
<sequence>MQFSASTSGVLRYCRPRTLSRALSRPISRLSSHSTPTLAPRTAHPGLQISVSTSTFVKTSPSFQTYSKIARRYSSTRTSLMTATEPTCVTQSQSPGDATVYSFFEDATSTWQYIVVDPATKKAVIIDPVLDYNPASGAITTETADGLLAFVKERGLDVIMLLETHAHADHLTSAQYLKQKLGGNVPVGIGKRIVGVQKRFADVYGVEKERYEGAFDKLWEDDEKFKIGELECQIVHLPGHTPDHVGYQVGGKALFLGDTLFYPDVGSARADFPGGSPEDLYNSIERVLSLSPDTRIYAGHDYPPEGAGQPKDRCWSFVSEQREKNVHLTSKLGDIPNLAINSAEEKPEDVMNRFIQWRAKRDKSLGAPRLIHPSLQVNICAGRLPGRDENGRRMMKIPLKVPEGL</sequence>
<dbReference type="GeneID" id="6016722"/>
<dbReference type="KEGG" id="cci:CC1G_12854"/>
<evidence type="ECO:0000313" key="5">
    <source>
        <dbReference type="Proteomes" id="UP000001861"/>
    </source>
</evidence>
<gene>
    <name evidence="4" type="ORF">CC1G_12854</name>
</gene>
<evidence type="ECO:0000256" key="1">
    <source>
        <dbReference type="ARBA" id="ARBA00022723"/>
    </source>
</evidence>
<dbReference type="OMA" id="GTWQYLI"/>
<protein>
    <submittedName>
        <fullName evidence="4">Metallo-beta-lactamase</fullName>
    </submittedName>
</protein>
<proteinExistence type="predicted"/>
<comment type="caution">
    <text evidence="4">The sequence shown here is derived from an EMBL/GenBank/DDBJ whole genome shotgun (WGS) entry which is preliminary data.</text>
</comment>
<dbReference type="PANTHER" id="PTHR43084">
    <property type="entry name" value="PERSULFIDE DIOXYGENASE ETHE1"/>
    <property type="match status" value="1"/>
</dbReference>
<dbReference type="GO" id="GO:0006749">
    <property type="term" value="P:glutathione metabolic process"/>
    <property type="evidence" value="ECO:0007669"/>
    <property type="project" value="InterPro"/>
</dbReference>
<dbReference type="RefSeq" id="XP_001840097.2">
    <property type="nucleotide sequence ID" value="XM_001840045.2"/>
</dbReference>
<dbReference type="GO" id="GO:0050313">
    <property type="term" value="F:sulfur dioxygenase activity"/>
    <property type="evidence" value="ECO:0007669"/>
    <property type="project" value="InterPro"/>
</dbReference>
<dbReference type="STRING" id="240176.A8PB30"/>
<dbReference type="PANTHER" id="PTHR43084:SF1">
    <property type="entry name" value="PERSULFIDE DIOXYGENASE ETHE1, MITOCHONDRIAL"/>
    <property type="match status" value="1"/>
</dbReference>
<keyword evidence="5" id="KW-1185">Reference proteome</keyword>
<feature type="domain" description="Metallo-beta-lactamase" evidence="3">
    <location>
        <begin position="109"/>
        <end position="300"/>
    </location>
</feature>
<evidence type="ECO:0000313" key="4">
    <source>
        <dbReference type="EMBL" id="EAU81726.2"/>
    </source>
</evidence>
<dbReference type="SUPFAM" id="SSF56281">
    <property type="entry name" value="Metallo-hydrolase/oxidoreductase"/>
    <property type="match status" value="1"/>
</dbReference>
<dbReference type="InParanoid" id="A8PB30"/>
<dbReference type="GO" id="GO:0046872">
    <property type="term" value="F:metal ion binding"/>
    <property type="evidence" value="ECO:0007669"/>
    <property type="project" value="UniProtKB-KW"/>
</dbReference>
<evidence type="ECO:0000256" key="2">
    <source>
        <dbReference type="SAM" id="MobiDB-lite"/>
    </source>
</evidence>
<accession>A8PB30</accession>
<dbReference type="InterPro" id="IPR036866">
    <property type="entry name" value="RibonucZ/Hydroxyglut_hydro"/>
</dbReference>
<evidence type="ECO:0000259" key="3">
    <source>
        <dbReference type="SMART" id="SM00849"/>
    </source>
</evidence>
<dbReference type="InterPro" id="IPR051682">
    <property type="entry name" value="Mito_Persulfide_Diox"/>
</dbReference>
<keyword evidence="1" id="KW-0479">Metal-binding</keyword>